<feature type="compositionally biased region" description="Low complexity" evidence="1">
    <location>
        <begin position="53"/>
        <end position="68"/>
    </location>
</feature>
<dbReference type="HOGENOM" id="CLU_1503632_0_0_1"/>
<dbReference type="EMBL" id="KI925460">
    <property type="protein sequence ID" value="ETW80091.1"/>
    <property type="molecule type" value="Genomic_DNA"/>
</dbReference>
<organism evidence="2 3">
    <name type="scientific">Heterobasidion irregulare (strain TC 32-1)</name>
    <dbReference type="NCBI Taxonomy" id="747525"/>
    <lineage>
        <taxon>Eukaryota</taxon>
        <taxon>Fungi</taxon>
        <taxon>Dikarya</taxon>
        <taxon>Basidiomycota</taxon>
        <taxon>Agaricomycotina</taxon>
        <taxon>Agaricomycetes</taxon>
        <taxon>Russulales</taxon>
        <taxon>Bondarzewiaceae</taxon>
        <taxon>Heterobasidion</taxon>
        <taxon>Heterobasidion annosum species complex</taxon>
    </lineage>
</organism>
<name>W4K4V5_HETIT</name>
<evidence type="ECO:0000256" key="1">
    <source>
        <dbReference type="SAM" id="MobiDB-lite"/>
    </source>
</evidence>
<dbReference type="GeneID" id="20665901"/>
<dbReference type="RefSeq" id="XP_009548615.1">
    <property type="nucleotide sequence ID" value="XM_009550320.1"/>
</dbReference>
<protein>
    <submittedName>
        <fullName evidence="2">Uncharacterized protein</fullName>
    </submittedName>
</protein>
<sequence length="179" mass="19110">MHTAPTTQSHLHIKPHVGAQLGFPAPAVAQRPPDASAADRCSPTLFPQIHLSTTVSTPEPSTSSPQQTDKQSMTNRLDGSRSPSGRAGTGGGWSPYVERLSTLRIIEAWKMNESSWKHQVAVPPRCAGFVVMGPDLVVARCPAAGLSDDPIHTSLISQRRGDGVNASRDCPPLARPHRS</sequence>
<gene>
    <name evidence="2" type="ORF">HETIRDRAFT_103387</name>
</gene>
<keyword evidence="3" id="KW-1185">Reference proteome</keyword>
<feature type="compositionally biased region" description="Polar residues" evidence="1">
    <location>
        <begin position="69"/>
        <end position="83"/>
    </location>
</feature>
<dbReference type="KEGG" id="hir:HETIRDRAFT_103387"/>
<dbReference type="Proteomes" id="UP000030671">
    <property type="component" value="Unassembled WGS sequence"/>
</dbReference>
<dbReference type="AlphaFoldDB" id="W4K4V5"/>
<feature type="region of interest" description="Disordered" evidence="1">
    <location>
        <begin position="53"/>
        <end position="93"/>
    </location>
</feature>
<proteinExistence type="predicted"/>
<dbReference type="InParanoid" id="W4K4V5"/>
<accession>W4K4V5</accession>
<evidence type="ECO:0000313" key="3">
    <source>
        <dbReference type="Proteomes" id="UP000030671"/>
    </source>
</evidence>
<reference evidence="2 3" key="1">
    <citation type="journal article" date="2012" name="New Phytol.">
        <title>Insight into trade-off between wood decay and parasitism from the genome of a fungal forest pathogen.</title>
        <authorList>
            <person name="Olson A."/>
            <person name="Aerts A."/>
            <person name="Asiegbu F."/>
            <person name="Belbahri L."/>
            <person name="Bouzid O."/>
            <person name="Broberg A."/>
            <person name="Canback B."/>
            <person name="Coutinho P.M."/>
            <person name="Cullen D."/>
            <person name="Dalman K."/>
            <person name="Deflorio G."/>
            <person name="van Diepen L.T."/>
            <person name="Dunand C."/>
            <person name="Duplessis S."/>
            <person name="Durling M."/>
            <person name="Gonthier P."/>
            <person name="Grimwood J."/>
            <person name="Fossdal C.G."/>
            <person name="Hansson D."/>
            <person name="Henrissat B."/>
            <person name="Hietala A."/>
            <person name="Himmelstrand K."/>
            <person name="Hoffmeister D."/>
            <person name="Hogberg N."/>
            <person name="James T.Y."/>
            <person name="Karlsson M."/>
            <person name="Kohler A."/>
            <person name="Kues U."/>
            <person name="Lee Y.H."/>
            <person name="Lin Y.C."/>
            <person name="Lind M."/>
            <person name="Lindquist E."/>
            <person name="Lombard V."/>
            <person name="Lucas S."/>
            <person name="Lunden K."/>
            <person name="Morin E."/>
            <person name="Murat C."/>
            <person name="Park J."/>
            <person name="Raffaello T."/>
            <person name="Rouze P."/>
            <person name="Salamov A."/>
            <person name="Schmutz J."/>
            <person name="Solheim H."/>
            <person name="Stahlberg J."/>
            <person name="Velez H."/>
            <person name="de Vries R.P."/>
            <person name="Wiebenga A."/>
            <person name="Woodward S."/>
            <person name="Yakovlev I."/>
            <person name="Garbelotto M."/>
            <person name="Martin F."/>
            <person name="Grigoriev I.V."/>
            <person name="Stenlid J."/>
        </authorList>
    </citation>
    <scope>NUCLEOTIDE SEQUENCE [LARGE SCALE GENOMIC DNA]</scope>
    <source>
        <strain evidence="2 3">TC 32-1</strain>
    </source>
</reference>
<evidence type="ECO:0000313" key="2">
    <source>
        <dbReference type="EMBL" id="ETW80091.1"/>
    </source>
</evidence>
<feature type="region of interest" description="Disordered" evidence="1">
    <location>
        <begin position="154"/>
        <end position="179"/>
    </location>
</feature>